<sequence>MAASASLALVSPRPAAAASSVPRYDHILVAVEENHGLRDIMGNRAAPNINFLAHQFGLATNYFGVTHPSEPNYVALLGGSTFGVQNDNPYYVNKINAPSLISQMDGAGISWKAYLQGLPHPGYQGICYPARCNGVPDIDPLYVSKHNAIGNFTTSLNAGDWSRQVPVEQLSDDLASSRVPRFSYVIPDECHDMHGDPPYCIDSGSLRDPQDQRLVTVGDAYIGRLTSQVTSAPFWSHGNNAMVIVFDEGSDAAGCCAASPGGGKVVTIVVTNHGPRGVTDATPYNHYSLLQTIQQSFGLGCLQNTCATAQVKPLAPLFAIKDTDPLATHPLSVPDIQTATPTPVEPIGSTTKTATKNGWTVIKSPMRGTADNSLGAISASTPSDIWAVGNFLPDAANSNPDATLTFATHYDGTRWTAVPTPNTGPNFNTLFGVAAKGGQAWAVGVHLTAAYQARSLIEHWDGTGWTIVDGPQLSGSRNMLLAASAVSTSNVWAVGQQQGADDRWTTLVEHWDGHTWRVVPSPNPGSSGDSLYGVAAAGPEDVWAVGQRLDGSGADQPLLEHWDGDRWTVVASPRHGTASGALYSVSSGESGVWAVGQTEDAVHASQPLVEHLDGSRWQDVSLPRVSSGFTSLWSVTVADDSVWAVGTANDPATGNDHTLAMRGQGDHWQIVNGPDPAAADENRLGAVTTAGDTIWAVGYYKDQGRKTLIERRRAE</sequence>
<proteinExistence type="predicted"/>
<dbReference type="GO" id="GO:0009395">
    <property type="term" value="P:phospholipid catabolic process"/>
    <property type="evidence" value="ECO:0007669"/>
    <property type="project" value="TreeGrafter"/>
</dbReference>
<dbReference type="InterPro" id="IPR017850">
    <property type="entry name" value="Alkaline_phosphatase_core_sf"/>
</dbReference>
<evidence type="ECO:0008006" key="5">
    <source>
        <dbReference type="Google" id="ProtNLM"/>
    </source>
</evidence>
<keyword evidence="1" id="KW-0378">Hydrolase</keyword>
<comment type="caution">
    <text evidence="3">The sequence shown here is derived from an EMBL/GenBank/DDBJ whole genome shotgun (WGS) entry which is preliminary data.</text>
</comment>
<dbReference type="InterPro" id="IPR007312">
    <property type="entry name" value="Phosphoesterase"/>
</dbReference>
<dbReference type="AlphaFoldDB" id="A0A934KJJ4"/>
<dbReference type="Proteomes" id="UP000614410">
    <property type="component" value="Unassembled WGS sequence"/>
</dbReference>
<dbReference type="PANTHER" id="PTHR31956:SF8">
    <property type="entry name" value="ACID PHOSPHATASE PHOA (AFU_ORTHOLOGUE AFUA_1G03570)"/>
    <property type="match status" value="1"/>
</dbReference>
<organism evidence="3 4">
    <name type="scientific">Candidatus Amunia macphersoniae</name>
    <dbReference type="NCBI Taxonomy" id="3127014"/>
    <lineage>
        <taxon>Bacteria</taxon>
        <taxon>Bacillati</taxon>
        <taxon>Candidatus Dormiibacterota</taxon>
        <taxon>Candidatus Dormibacteria</taxon>
        <taxon>Candidatus Aeolococcales</taxon>
        <taxon>Candidatus Aeolococcaceae</taxon>
        <taxon>Candidatus Amunia</taxon>
    </lineage>
</organism>
<dbReference type="Gene3D" id="3.40.720.10">
    <property type="entry name" value="Alkaline Phosphatase, subunit A"/>
    <property type="match status" value="1"/>
</dbReference>
<dbReference type="EMBL" id="JAEKNN010000026">
    <property type="protein sequence ID" value="MBJ7608922.1"/>
    <property type="molecule type" value="Genomic_DNA"/>
</dbReference>
<protein>
    <recommendedName>
        <fullName evidence="5">Phosphoesterase</fullName>
    </recommendedName>
</protein>
<reference evidence="3 4" key="1">
    <citation type="submission" date="2020-10" db="EMBL/GenBank/DDBJ databases">
        <title>Ca. Dormibacterota MAGs.</title>
        <authorList>
            <person name="Montgomery K."/>
        </authorList>
    </citation>
    <scope>NUCLEOTIDE SEQUENCE [LARGE SCALE GENOMIC DNA]</scope>
    <source>
        <strain evidence="3">Mitchell_Peninsula_5</strain>
    </source>
</reference>
<evidence type="ECO:0000313" key="3">
    <source>
        <dbReference type="EMBL" id="MBJ7608922.1"/>
    </source>
</evidence>
<evidence type="ECO:0000313" key="4">
    <source>
        <dbReference type="Proteomes" id="UP000614410"/>
    </source>
</evidence>
<dbReference type="Pfam" id="PF04185">
    <property type="entry name" value="Phosphoesterase"/>
    <property type="match status" value="1"/>
</dbReference>
<name>A0A934KJJ4_9BACT</name>
<dbReference type="PANTHER" id="PTHR31956">
    <property type="entry name" value="NON-SPECIFIC PHOSPHOLIPASE C4-RELATED"/>
    <property type="match status" value="1"/>
</dbReference>
<feature type="region of interest" description="Disordered" evidence="2">
    <location>
        <begin position="333"/>
        <end position="352"/>
    </location>
</feature>
<gene>
    <name evidence="3" type="ORF">JF887_05765</name>
</gene>
<evidence type="ECO:0000256" key="2">
    <source>
        <dbReference type="SAM" id="MobiDB-lite"/>
    </source>
</evidence>
<dbReference type="GO" id="GO:0016788">
    <property type="term" value="F:hydrolase activity, acting on ester bonds"/>
    <property type="evidence" value="ECO:0007669"/>
    <property type="project" value="InterPro"/>
</dbReference>
<accession>A0A934KJJ4</accession>
<evidence type="ECO:0000256" key="1">
    <source>
        <dbReference type="ARBA" id="ARBA00022801"/>
    </source>
</evidence>